<dbReference type="Proteomes" id="UP000700596">
    <property type="component" value="Unassembled WGS sequence"/>
</dbReference>
<dbReference type="OrthoDB" id="5522061at2759"/>
<reference evidence="2" key="1">
    <citation type="journal article" date="2021" name="Nat. Commun.">
        <title>Genetic determinants of endophytism in the Arabidopsis root mycobiome.</title>
        <authorList>
            <person name="Mesny F."/>
            <person name="Miyauchi S."/>
            <person name="Thiergart T."/>
            <person name="Pickel B."/>
            <person name="Atanasova L."/>
            <person name="Karlsson M."/>
            <person name="Huettel B."/>
            <person name="Barry K.W."/>
            <person name="Haridas S."/>
            <person name="Chen C."/>
            <person name="Bauer D."/>
            <person name="Andreopoulos W."/>
            <person name="Pangilinan J."/>
            <person name="LaButti K."/>
            <person name="Riley R."/>
            <person name="Lipzen A."/>
            <person name="Clum A."/>
            <person name="Drula E."/>
            <person name="Henrissat B."/>
            <person name="Kohler A."/>
            <person name="Grigoriev I.V."/>
            <person name="Martin F.M."/>
            <person name="Hacquard S."/>
        </authorList>
    </citation>
    <scope>NUCLEOTIDE SEQUENCE</scope>
    <source>
        <strain evidence="2">MPI-CAGE-CH-0243</strain>
    </source>
</reference>
<dbReference type="Pfam" id="PF20978">
    <property type="entry name" value="Gta3"/>
    <property type="match status" value="1"/>
</dbReference>
<dbReference type="PANTHER" id="PTHR15004">
    <property type="entry name" value="GLUTAMYL-TRNA(GLN) AMIDOTRANSFERASE SUBUNIT C, MITOCHONDRIAL"/>
    <property type="match status" value="1"/>
</dbReference>
<feature type="domain" description="Glutamyl-tRNA amidotransferase complex subunit Gta3" evidence="1">
    <location>
        <begin position="120"/>
        <end position="176"/>
    </location>
</feature>
<dbReference type="GO" id="GO:0032543">
    <property type="term" value="P:mitochondrial translation"/>
    <property type="evidence" value="ECO:0007669"/>
    <property type="project" value="TreeGrafter"/>
</dbReference>
<dbReference type="InterPro" id="IPR003837">
    <property type="entry name" value="GatC"/>
</dbReference>
<name>A0A9P9DND3_9PLEO</name>
<gene>
    <name evidence="2" type="ORF">B0J11DRAFT_336708</name>
</gene>
<dbReference type="GO" id="GO:0070681">
    <property type="term" value="P:glutaminyl-tRNAGln biosynthesis via transamidation"/>
    <property type="evidence" value="ECO:0007669"/>
    <property type="project" value="TreeGrafter"/>
</dbReference>
<dbReference type="GO" id="GO:0030956">
    <property type="term" value="C:glutamyl-tRNA(Gln) amidotransferase complex"/>
    <property type="evidence" value="ECO:0007669"/>
    <property type="project" value="TreeGrafter"/>
</dbReference>
<dbReference type="InterPro" id="IPR049545">
    <property type="entry name" value="Gta3_dom"/>
</dbReference>
<sequence>MCQPLTTLHFTQLHSSKHHGYLAVAIICRSNKRKKLLLCMSSTMAPQSIPRCTRLLHTVAPRKSAPRCRISPSSCVQNYSSSSTGKAAVGKRVTSAQLDDLLANPTWSVESLLPPKQQAPDAPKISPQQLHHLLRLSALPIPKDKKEEQKMMDTLSAQLHFVGEIQQVDTSGIKPLRALRDETATAEQEQTITLDTLRAALAKETIVGKHYKRIQRETTPVDAKNVENWDVLGSAQRKAGKYLVVESERPQE</sequence>
<dbReference type="AlphaFoldDB" id="A0A9P9DND3"/>
<evidence type="ECO:0000313" key="3">
    <source>
        <dbReference type="Proteomes" id="UP000700596"/>
    </source>
</evidence>
<evidence type="ECO:0000259" key="1">
    <source>
        <dbReference type="Pfam" id="PF20978"/>
    </source>
</evidence>
<proteinExistence type="predicted"/>
<dbReference type="GO" id="GO:0006450">
    <property type="term" value="P:regulation of translational fidelity"/>
    <property type="evidence" value="ECO:0007669"/>
    <property type="project" value="InterPro"/>
</dbReference>
<evidence type="ECO:0000313" key="2">
    <source>
        <dbReference type="EMBL" id="KAH7122361.1"/>
    </source>
</evidence>
<protein>
    <recommendedName>
        <fullName evidence="1">Glutamyl-tRNA amidotransferase complex subunit Gta3 domain-containing protein</fullName>
    </recommendedName>
</protein>
<organism evidence="2 3">
    <name type="scientific">Dendryphion nanum</name>
    <dbReference type="NCBI Taxonomy" id="256645"/>
    <lineage>
        <taxon>Eukaryota</taxon>
        <taxon>Fungi</taxon>
        <taxon>Dikarya</taxon>
        <taxon>Ascomycota</taxon>
        <taxon>Pezizomycotina</taxon>
        <taxon>Dothideomycetes</taxon>
        <taxon>Pleosporomycetidae</taxon>
        <taxon>Pleosporales</taxon>
        <taxon>Torulaceae</taxon>
        <taxon>Dendryphion</taxon>
    </lineage>
</organism>
<dbReference type="PANTHER" id="PTHR15004:SF0">
    <property type="entry name" value="GLUTAMYL-TRNA(GLN) AMIDOTRANSFERASE SUBUNIT C, MITOCHONDRIAL"/>
    <property type="match status" value="1"/>
</dbReference>
<accession>A0A9P9DND3</accession>
<dbReference type="InterPro" id="IPR036113">
    <property type="entry name" value="Asp/Glu-ADT_sf_sub_c"/>
</dbReference>
<comment type="caution">
    <text evidence="2">The sequence shown here is derived from an EMBL/GenBank/DDBJ whole genome shotgun (WGS) entry which is preliminary data.</text>
</comment>
<dbReference type="SUPFAM" id="SSF141000">
    <property type="entry name" value="Glu-tRNAGln amidotransferase C subunit"/>
    <property type="match status" value="1"/>
</dbReference>
<dbReference type="EMBL" id="JAGMWT010000009">
    <property type="protein sequence ID" value="KAH7122361.1"/>
    <property type="molecule type" value="Genomic_DNA"/>
</dbReference>
<keyword evidence="3" id="KW-1185">Reference proteome</keyword>
<dbReference type="GO" id="GO:0005739">
    <property type="term" value="C:mitochondrion"/>
    <property type="evidence" value="ECO:0007669"/>
    <property type="project" value="TreeGrafter"/>
</dbReference>